<name>A0A193GHJ3_9BORD</name>
<dbReference type="SUPFAM" id="SSF48008">
    <property type="entry name" value="GntR ligand-binding domain-like"/>
    <property type="match status" value="1"/>
</dbReference>
<accession>A0A193GHJ3</accession>
<dbReference type="PRINTS" id="PR00035">
    <property type="entry name" value="HTHGNTR"/>
</dbReference>
<dbReference type="InterPro" id="IPR000524">
    <property type="entry name" value="Tscrpt_reg_HTH_GntR"/>
</dbReference>
<dbReference type="EMBL" id="CP016172">
    <property type="protein sequence ID" value="ANN79058.1"/>
    <property type="molecule type" value="Genomic_DNA"/>
</dbReference>
<evidence type="ECO:0000313" key="6">
    <source>
        <dbReference type="Proteomes" id="UP000091926"/>
    </source>
</evidence>
<dbReference type="InterPro" id="IPR008920">
    <property type="entry name" value="TF_FadR/GntR_C"/>
</dbReference>
<reference evidence="5 6" key="1">
    <citation type="submission" date="2016-06" db="EMBL/GenBank/DDBJ databases">
        <title>Complete genome sequences of Bordetella bronchialis and Bordetella flabilis.</title>
        <authorList>
            <person name="LiPuma J.J."/>
            <person name="Spilker T."/>
        </authorList>
    </citation>
    <scope>NUCLEOTIDE SEQUENCE [LARGE SCALE GENOMIC DNA]</scope>
    <source>
        <strain evidence="5 6">AU10664</strain>
    </source>
</reference>
<dbReference type="SUPFAM" id="SSF46785">
    <property type="entry name" value="Winged helix' DNA-binding domain"/>
    <property type="match status" value="1"/>
</dbReference>
<keyword evidence="2" id="KW-0238">DNA-binding</keyword>
<evidence type="ECO:0000256" key="3">
    <source>
        <dbReference type="ARBA" id="ARBA00023163"/>
    </source>
</evidence>
<dbReference type="Proteomes" id="UP000091926">
    <property type="component" value="Chromosome"/>
</dbReference>
<evidence type="ECO:0000256" key="2">
    <source>
        <dbReference type="ARBA" id="ARBA00023125"/>
    </source>
</evidence>
<sequence length="230" mass="25664">MTASAPPPPSSDRKLIRRTTVDLVLDALRQQILSGQLRPGEALRQEALAEELGVSRIPVREAIRRLEAENLVAVHAHRGAYVCGVSSSDVVETFELRLQVEPWLFGEAIKTTGRTSLPEARAALEETLHADAAAWGRANWRLHEALYAPARRDLAMTMLRQLHDRGDRYLRFQVVNLPLRQQAYAEHLALIEHAERGDAQGAMSLLRTHIRVALDQVVEVVAGLTQPSRE</sequence>
<protein>
    <submittedName>
        <fullName evidence="5">GntR family transcriptional regulator</fullName>
    </submittedName>
</protein>
<dbReference type="InterPro" id="IPR036390">
    <property type="entry name" value="WH_DNA-bd_sf"/>
</dbReference>
<dbReference type="GO" id="GO:0003700">
    <property type="term" value="F:DNA-binding transcription factor activity"/>
    <property type="evidence" value="ECO:0007669"/>
    <property type="project" value="InterPro"/>
</dbReference>
<dbReference type="InterPro" id="IPR011711">
    <property type="entry name" value="GntR_C"/>
</dbReference>
<dbReference type="AlphaFoldDB" id="A0A193GHJ3"/>
<organism evidence="5 6">
    <name type="scientific">Bordetella flabilis</name>
    <dbReference type="NCBI Taxonomy" id="463014"/>
    <lineage>
        <taxon>Bacteria</taxon>
        <taxon>Pseudomonadati</taxon>
        <taxon>Pseudomonadota</taxon>
        <taxon>Betaproteobacteria</taxon>
        <taxon>Burkholderiales</taxon>
        <taxon>Alcaligenaceae</taxon>
        <taxon>Bordetella</taxon>
    </lineage>
</organism>
<dbReference type="InterPro" id="IPR036388">
    <property type="entry name" value="WH-like_DNA-bd_sf"/>
</dbReference>
<evidence type="ECO:0000259" key="4">
    <source>
        <dbReference type="PROSITE" id="PS50949"/>
    </source>
</evidence>
<dbReference type="CDD" id="cd07377">
    <property type="entry name" value="WHTH_GntR"/>
    <property type="match status" value="1"/>
</dbReference>
<dbReference type="PANTHER" id="PTHR43537">
    <property type="entry name" value="TRANSCRIPTIONAL REGULATOR, GNTR FAMILY"/>
    <property type="match status" value="1"/>
</dbReference>
<proteinExistence type="predicted"/>
<dbReference type="PROSITE" id="PS50949">
    <property type="entry name" value="HTH_GNTR"/>
    <property type="match status" value="1"/>
</dbReference>
<evidence type="ECO:0000313" key="5">
    <source>
        <dbReference type="EMBL" id="ANN79058.1"/>
    </source>
</evidence>
<dbReference type="Pfam" id="PF00392">
    <property type="entry name" value="GntR"/>
    <property type="match status" value="1"/>
</dbReference>
<dbReference type="GO" id="GO:0003677">
    <property type="term" value="F:DNA binding"/>
    <property type="evidence" value="ECO:0007669"/>
    <property type="project" value="UniProtKB-KW"/>
</dbReference>
<evidence type="ECO:0000256" key="1">
    <source>
        <dbReference type="ARBA" id="ARBA00023015"/>
    </source>
</evidence>
<keyword evidence="1" id="KW-0805">Transcription regulation</keyword>
<dbReference type="Gene3D" id="1.20.120.530">
    <property type="entry name" value="GntR ligand-binding domain-like"/>
    <property type="match status" value="1"/>
</dbReference>
<dbReference type="Gene3D" id="1.10.10.10">
    <property type="entry name" value="Winged helix-like DNA-binding domain superfamily/Winged helix DNA-binding domain"/>
    <property type="match status" value="1"/>
</dbReference>
<dbReference type="KEGG" id="bfz:BAU07_19780"/>
<dbReference type="RefSeq" id="WP_066661365.1">
    <property type="nucleotide sequence ID" value="NZ_CBCSCL010000013.1"/>
</dbReference>
<dbReference type="PANTHER" id="PTHR43537:SF41">
    <property type="entry name" value="TRANSCRIPTIONAL REGULATORY PROTEIN"/>
    <property type="match status" value="1"/>
</dbReference>
<dbReference type="STRING" id="463014.BAU07_19780"/>
<gene>
    <name evidence="5" type="ORF">BAU07_19780</name>
</gene>
<keyword evidence="6" id="KW-1185">Reference proteome</keyword>
<dbReference type="Pfam" id="PF07729">
    <property type="entry name" value="FCD"/>
    <property type="match status" value="1"/>
</dbReference>
<dbReference type="OrthoDB" id="9799812at2"/>
<feature type="domain" description="HTH gntR-type" evidence="4">
    <location>
        <begin position="18"/>
        <end position="85"/>
    </location>
</feature>
<keyword evidence="3" id="KW-0804">Transcription</keyword>
<dbReference type="SMART" id="SM00895">
    <property type="entry name" value="FCD"/>
    <property type="match status" value="1"/>
</dbReference>
<dbReference type="SMART" id="SM00345">
    <property type="entry name" value="HTH_GNTR"/>
    <property type="match status" value="1"/>
</dbReference>